<dbReference type="Proteomes" id="UP000887116">
    <property type="component" value="Unassembled WGS sequence"/>
</dbReference>
<gene>
    <name evidence="2" type="primary">Fam135a</name>
    <name evidence="2" type="ORF">TNCT_552951</name>
</gene>
<dbReference type="EMBL" id="BMAO01009008">
    <property type="protein sequence ID" value="GFR27993.1"/>
    <property type="molecule type" value="Genomic_DNA"/>
</dbReference>
<accession>A0A8X6HR17</accession>
<feature type="compositionally biased region" description="Basic and acidic residues" evidence="1">
    <location>
        <begin position="17"/>
        <end position="34"/>
    </location>
</feature>
<evidence type="ECO:0000313" key="2">
    <source>
        <dbReference type="EMBL" id="GFR27993.1"/>
    </source>
</evidence>
<feature type="compositionally biased region" description="Low complexity" evidence="1">
    <location>
        <begin position="37"/>
        <end position="50"/>
    </location>
</feature>
<dbReference type="AlphaFoldDB" id="A0A8X6HR17"/>
<evidence type="ECO:0000313" key="3">
    <source>
        <dbReference type="Proteomes" id="UP000887116"/>
    </source>
</evidence>
<protein>
    <submittedName>
        <fullName evidence="2">Protein FAM135A</fullName>
    </submittedName>
</protein>
<sequence length="219" mass="24278">MQPYKHSESIVSNQPIKFEDKSLFNNGEKKKGSKYESPPLSINLNNSNNLGGDAKTSSDVCDICPPSPPVQFKDPPIDNDQFIPSSKTEKFGDDVLETSEETSQNQKKNSNTLIKVKESCSNSKESDSSKNIIEEDTNAKTLQNNNSFFDSKCTIFEMLNDLSETNESYLPPFTSDAITVAPLSTGERQRSYSLNAENSCGEETPSIRRPSVIGTEMIR</sequence>
<proteinExistence type="predicted"/>
<dbReference type="OrthoDB" id="273452at2759"/>
<organism evidence="2 3">
    <name type="scientific">Trichonephila clavata</name>
    <name type="common">Joro spider</name>
    <name type="synonym">Nephila clavata</name>
    <dbReference type="NCBI Taxonomy" id="2740835"/>
    <lineage>
        <taxon>Eukaryota</taxon>
        <taxon>Metazoa</taxon>
        <taxon>Ecdysozoa</taxon>
        <taxon>Arthropoda</taxon>
        <taxon>Chelicerata</taxon>
        <taxon>Arachnida</taxon>
        <taxon>Araneae</taxon>
        <taxon>Araneomorphae</taxon>
        <taxon>Entelegynae</taxon>
        <taxon>Araneoidea</taxon>
        <taxon>Nephilidae</taxon>
        <taxon>Trichonephila</taxon>
    </lineage>
</organism>
<feature type="region of interest" description="Disordered" evidence="1">
    <location>
        <begin position="1"/>
        <end position="87"/>
    </location>
</feature>
<evidence type="ECO:0000256" key="1">
    <source>
        <dbReference type="SAM" id="MobiDB-lite"/>
    </source>
</evidence>
<reference evidence="2" key="1">
    <citation type="submission" date="2020-07" db="EMBL/GenBank/DDBJ databases">
        <title>Multicomponent nature underlies the extraordinary mechanical properties of spider dragline silk.</title>
        <authorList>
            <person name="Kono N."/>
            <person name="Nakamura H."/>
            <person name="Mori M."/>
            <person name="Yoshida Y."/>
            <person name="Ohtoshi R."/>
            <person name="Malay A.D."/>
            <person name="Moran D.A.P."/>
            <person name="Tomita M."/>
            <person name="Numata K."/>
            <person name="Arakawa K."/>
        </authorList>
    </citation>
    <scope>NUCLEOTIDE SEQUENCE</scope>
</reference>
<keyword evidence="3" id="KW-1185">Reference proteome</keyword>
<comment type="caution">
    <text evidence="2">The sequence shown here is derived from an EMBL/GenBank/DDBJ whole genome shotgun (WGS) entry which is preliminary data.</text>
</comment>
<name>A0A8X6HR17_TRICU</name>